<feature type="domain" description="Creatinase N-terminal" evidence="2">
    <location>
        <begin position="12"/>
        <end position="137"/>
    </location>
</feature>
<organism evidence="3 4">
    <name type="scientific">Trichlorobacter thiogenes</name>
    <dbReference type="NCBI Taxonomy" id="115783"/>
    <lineage>
        <taxon>Bacteria</taxon>
        <taxon>Pseudomonadati</taxon>
        <taxon>Thermodesulfobacteriota</taxon>
        <taxon>Desulfuromonadia</taxon>
        <taxon>Geobacterales</taxon>
        <taxon>Geobacteraceae</taxon>
        <taxon>Trichlorobacter</taxon>
    </lineage>
</organism>
<dbReference type="AlphaFoldDB" id="A0A1T4P879"/>
<dbReference type="STRING" id="115783.SAMN02745119_01872"/>
<accession>A0A1T4P879</accession>
<evidence type="ECO:0000259" key="2">
    <source>
        <dbReference type="Pfam" id="PF01321"/>
    </source>
</evidence>
<dbReference type="Gene3D" id="3.40.350.10">
    <property type="entry name" value="Creatinase/prolidase N-terminal domain"/>
    <property type="match status" value="1"/>
</dbReference>
<sequence>MRLTPATELEFRCKKLQDLMQASGLDAVLIVQNADLYYFTGTVQNGCLYLPASGQPLYLVRRDQARARMESGLKEVVPFSSPKDIPAIITSYGYPEPKQIGLEFDVLPVVFLERYRKVWPNVTFSDATPLIRQVRMIKSHYEIHLMQDAADQVHKVYQRAKEAIKEGMTDYELAAELEYTARKHGHLGLIRMRVFNGEMCFGHTFSGTDSAVPAYTDTPFGGLGASPCFGQGAGHKPIGRNEPIIMDFAGSIDGYLVDQTRIFSIGPLSDRLTKGFEDMLKVQELMKEIVVPGISWGEIYDRCHGLAMELGYADSFMGAQNSQVSFIGHGLGIEIDEFPFIARGFKDQTMEVGMAWAFEPKVVFPGEGAVGIENTFYLSNDGLKQLTRSDDALVIL</sequence>
<dbReference type="RefSeq" id="WP_078790161.1">
    <property type="nucleotide sequence ID" value="NZ_FUWR01000009.1"/>
</dbReference>
<gene>
    <name evidence="3" type="ORF">SAMN02745119_01872</name>
</gene>
<dbReference type="CDD" id="cd01066">
    <property type="entry name" value="APP_MetAP"/>
    <property type="match status" value="1"/>
</dbReference>
<feature type="domain" description="Peptidase M24" evidence="1">
    <location>
        <begin position="145"/>
        <end position="378"/>
    </location>
</feature>
<dbReference type="SUPFAM" id="SSF55920">
    <property type="entry name" value="Creatinase/aminopeptidase"/>
    <property type="match status" value="1"/>
</dbReference>
<dbReference type="PANTHER" id="PTHR46112:SF2">
    <property type="entry name" value="XAA-PRO AMINOPEPTIDASE P-RELATED"/>
    <property type="match status" value="1"/>
</dbReference>
<proteinExistence type="predicted"/>
<dbReference type="PANTHER" id="PTHR46112">
    <property type="entry name" value="AMINOPEPTIDASE"/>
    <property type="match status" value="1"/>
</dbReference>
<dbReference type="InterPro" id="IPR036005">
    <property type="entry name" value="Creatinase/aminopeptidase-like"/>
</dbReference>
<dbReference type="InterPro" id="IPR000587">
    <property type="entry name" value="Creatinase_N"/>
</dbReference>
<dbReference type="Pfam" id="PF01321">
    <property type="entry name" value="Creatinase_N"/>
    <property type="match status" value="1"/>
</dbReference>
<dbReference type="EMBL" id="FUWR01000009">
    <property type="protein sequence ID" value="SJZ87611.1"/>
    <property type="molecule type" value="Genomic_DNA"/>
</dbReference>
<evidence type="ECO:0000313" key="4">
    <source>
        <dbReference type="Proteomes" id="UP000190102"/>
    </source>
</evidence>
<evidence type="ECO:0000259" key="1">
    <source>
        <dbReference type="Pfam" id="PF00557"/>
    </source>
</evidence>
<protein>
    <submittedName>
        <fullName evidence="3">Xaa-Pro dipeptidase</fullName>
    </submittedName>
</protein>
<dbReference type="InterPro" id="IPR050659">
    <property type="entry name" value="Peptidase_M24B"/>
</dbReference>
<dbReference type="SUPFAM" id="SSF53092">
    <property type="entry name" value="Creatinase/prolidase N-terminal domain"/>
    <property type="match status" value="1"/>
</dbReference>
<dbReference type="InterPro" id="IPR029149">
    <property type="entry name" value="Creatin/AminoP/Spt16_N"/>
</dbReference>
<dbReference type="OrthoDB" id="9806388at2"/>
<dbReference type="Gene3D" id="3.90.230.10">
    <property type="entry name" value="Creatinase/methionine aminopeptidase superfamily"/>
    <property type="match status" value="1"/>
</dbReference>
<name>A0A1T4P879_9BACT</name>
<evidence type="ECO:0000313" key="3">
    <source>
        <dbReference type="EMBL" id="SJZ87611.1"/>
    </source>
</evidence>
<reference evidence="4" key="1">
    <citation type="submission" date="2017-02" db="EMBL/GenBank/DDBJ databases">
        <authorList>
            <person name="Varghese N."/>
            <person name="Submissions S."/>
        </authorList>
    </citation>
    <scope>NUCLEOTIDE SEQUENCE [LARGE SCALE GENOMIC DNA]</scope>
    <source>
        <strain evidence="4">ATCC BAA-34</strain>
    </source>
</reference>
<keyword evidence="4" id="KW-1185">Reference proteome</keyword>
<dbReference type="Pfam" id="PF00557">
    <property type="entry name" value="Peptidase_M24"/>
    <property type="match status" value="1"/>
</dbReference>
<dbReference type="Proteomes" id="UP000190102">
    <property type="component" value="Unassembled WGS sequence"/>
</dbReference>
<dbReference type="InterPro" id="IPR000994">
    <property type="entry name" value="Pept_M24"/>
</dbReference>